<keyword evidence="5 9" id="KW-0808">Transferase</keyword>
<proteinExistence type="inferred from homology"/>
<dbReference type="InterPro" id="IPR004143">
    <property type="entry name" value="BPL_LPL_catalytic"/>
</dbReference>
<name>A0A8D0BPC7_SALMN</name>
<comment type="pathway">
    <text evidence="2 9">Protein modification; protein lipoylation via endogenous pathway; protein N(6)-(lipoyl)lysine from octanoyl-[acyl-carrier-protein]: step 1/2.</text>
</comment>
<dbReference type="PANTHER" id="PTHR10993:SF7">
    <property type="entry name" value="LIPOYLTRANSFERASE 2, MITOCHONDRIAL-RELATED"/>
    <property type="match status" value="1"/>
</dbReference>
<dbReference type="SUPFAM" id="SSF55681">
    <property type="entry name" value="Class II aaRS and biotin synthetases"/>
    <property type="match status" value="1"/>
</dbReference>
<reference evidence="15" key="1">
    <citation type="submission" date="2025-08" db="UniProtKB">
        <authorList>
            <consortium name="Ensembl"/>
        </authorList>
    </citation>
    <scope>IDENTIFICATION</scope>
</reference>
<dbReference type="GO" id="GO:0009249">
    <property type="term" value="P:protein lipoylation"/>
    <property type="evidence" value="ECO:0007669"/>
    <property type="project" value="Ensembl"/>
</dbReference>
<evidence type="ECO:0000256" key="2">
    <source>
        <dbReference type="ARBA" id="ARBA00004821"/>
    </source>
</evidence>
<dbReference type="GO" id="GO:0005739">
    <property type="term" value="C:mitochondrion"/>
    <property type="evidence" value="ECO:0007669"/>
    <property type="project" value="UniProtKB-SubCell"/>
</dbReference>
<feature type="domain" description="BPL/LPL catalytic" evidence="14">
    <location>
        <begin position="81"/>
        <end position="270"/>
    </location>
</feature>
<keyword evidence="9" id="KW-0496">Mitochondrion</keyword>
<organism evidence="15 16">
    <name type="scientific">Salvator merianae</name>
    <name type="common">Argentine black and white tegu</name>
    <name type="synonym">Tupinambis merianae</name>
    <dbReference type="NCBI Taxonomy" id="96440"/>
    <lineage>
        <taxon>Eukaryota</taxon>
        <taxon>Metazoa</taxon>
        <taxon>Chordata</taxon>
        <taxon>Craniata</taxon>
        <taxon>Vertebrata</taxon>
        <taxon>Euteleostomi</taxon>
        <taxon>Lepidosauria</taxon>
        <taxon>Squamata</taxon>
        <taxon>Bifurcata</taxon>
        <taxon>Unidentata</taxon>
        <taxon>Episquamata</taxon>
        <taxon>Laterata</taxon>
        <taxon>Teiioidea</taxon>
        <taxon>Teiidae</taxon>
        <taxon>Salvator</taxon>
    </lineage>
</organism>
<reference evidence="15" key="2">
    <citation type="submission" date="2025-09" db="UniProtKB">
        <authorList>
            <consortium name="Ensembl"/>
        </authorList>
    </citation>
    <scope>IDENTIFICATION</scope>
</reference>
<evidence type="ECO:0000256" key="12">
    <source>
        <dbReference type="PIRSR" id="PIRSR016262-3"/>
    </source>
</evidence>
<dbReference type="UniPathway" id="UPA00538">
    <property type="reaction ID" value="UER00592"/>
</dbReference>
<feature type="region of interest" description="Disordered" evidence="13">
    <location>
        <begin position="1"/>
        <end position="25"/>
    </location>
</feature>
<evidence type="ECO:0000313" key="16">
    <source>
        <dbReference type="Proteomes" id="UP000694421"/>
    </source>
</evidence>
<protein>
    <recommendedName>
        <fullName evidence="8 9">Octanoyl-[acyl-carrier-protein]:protein N-octanoyltransferase LIPT2, mitochondrial</fullName>
        <ecNumber evidence="4 9">2.3.1.181</ecNumber>
    </recommendedName>
</protein>
<dbReference type="PIRSF" id="PIRSF016262">
    <property type="entry name" value="LPLase"/>
    <property type="match status" value="1"/>
</dbReference>
<comment type="subcellular location">
    <subcellularLocation>
        <location evidence="1 9">Mitochondrion</location>
    </subcellularLocation>
</comment>
<dbReference type="PANTHER" id="PTHR10993">
    <property type="entry name" value="OCTANOYLTRANSFERASE"/>
    <property type="match status" value="1"/>
</dbReference>
<feature type="binding site" evidence="11">
    <location>
        <begin position="213"/>
        <end position="215"/>
    </location>
    <ligand>
        <name>substrate</name>
    </ligand>
</feature>
<evidence type="ECO:0000256" key="5">
    <source>
        <dbReference type="ARBA" id="ARBA00022679"/>
    </source>
</evidence>
<accession>A0A8D0BPC7</accession>
<dbReference type="Proteomes" id="UP000694421">
    <property type="component" value="Unplaced"/>
</dbReference>
<dbReference type="NCBIfam" id="TIGR00214">
    <property type="entry name" value="lipB"/>
    <property type="match status" value="1"/>
</dbReference>
<dbReference type="InterPro" id="IPR045864">
    <property type="entry name" value="aa-tRNA-synth_II/BPL/LPL"/>
</dbReference>
<dbReference type="InterPro" id="IPR000544">
    <property type="entry name" value="Octanoyltransferase"/>
</dbReference>
<dbReference type="GO" id="GO:0033819">
    <property type="term" value="F:lipoyl(octanoyl) transferase activity"/>
    <property type="evidence" value="ECO:0007669"/>
    <property type="project" value="UniProtKB-EC"/>
</dbReference>
<dbReference type="GO" id="GO:2000376">
    <property type="term" value="P:positive regulation of oxygen metabolic process"/>
    <property type="evidence" value="ECO:0007669"/>
    <property type="project" value="Ensembl"/>
</dbReference>
<evidence type="ECO:0000256" key="4">
    <source>
        <dbReference type="ARBA" id="ARBA00012334"/>
    </source>
</evidence>
<evidence type="ECO:0000256" key="7">
    <source>
        <dbReference type="ARBA" id="ARBA00052863"/>
    </source>
</evidence>
<evidence type="ECO:0000259" key="14">
    <source>
        <dbReference type="PROSITE" id="PS51733"/>
    </source>
</evidence>
<dbReference type="PROSITE" id="PS01313">
    <property type="entry name" value="LIPB"/>
    <property type="match status" value="1"/>
</dbReference>
<comment type="function">
    <text evidence="9">Catalyzes the transfer of endogenously produced octanoic acid from octanoyl-acyl-carrier-protein onto the lipoyl domains of lipoate-dependent enzymes. Lipoyl-ACP can also act as a substrate although octanoyl-ACP is likely to be the physiological substrate.</text>
</comment>
<feature type="compositionally biased region" description="Polar residues" evidence="13">
    <location>
        <begin position="7"/>
        <end position="17"/>
    </location>
</feature>
<feature type="binding site" evidence="11">
    <location>
        <begin position="131"/>
        <end position="138"/>
    </location>
    <ligand>
        <name>substrate</name>
    </ligand>
</feature>
<dbReference type="Pfam" id="PF21948">
    <property type="entry name" value="LplA-B_cat"/>
    <property type="match status" value="1"/>
</dbReference>
<dbReference type="FunFam" id="3.30.930.10:FF:000035">
    <property type="entry name" value="Putative lipoyltransferase 2, mitochondrial"/>
    <property type="match status" value="1"/>
</dbReference>
<evidence type="ECO:0000256" key="11">
    <source>
        <dbReference type="PIRSR" id="PIRSR016262-2"/>
    </source>
</evidence>
<evidence type="ECO:0000256" key="13">
    <source>
        <dbReference type="SAM" id="MobiDB-lite"/>
    </source>
</evidence>
<sequence>MLRGAAPSSSRPVQSGGRTFAFPGRSPPPWAARAAAMRAAGAVRVWRLGRAAYRASLAAQERCVRRVREAREAEAGPAPPPPPPQGLLLWEPAGPVYTVGLRGLGAAAEAEAAEEERRLRALGAGFERVRRGGLATFHGPGQLVAYPVLDLRRLGLSLRAYVGRLQRLGVAACRRLGLPHARAAPPPETGVWLGPAKVCAIGVHCGRHITSHGLALNCCTDLTWFDHIVPCGLEGKKMTSLSQELQRHVSVEEATGPFLEAFQEVFECTLTEESLTQEESF</sequence>
<dbReference type="AlphaFoldDB" id="A0A8D0BPC7"/>
<dbReference type="InterPro" id="IPR020605">
    <property type="entry name" value="Octanoyltransferase_CS"/>
</dbReference>
<dbReference type="PROSITE" id="PS51733">
    <property type="entry name" value="BPL_LPL_CATALYTIC"/>
    <property type="match status" value="1"/>
</dbReference>
<dbReference type="Ensembl" id="ENSSMRT00000009441.1">
    <property type="protein sequence ID" value="ENSSMRP00000008083.1"/>
    <property type="gene ID" value="ENSSMRG00000006478.1"/>
</dbReference>
<feature type="binding site" evidence="11">
    <location>
        <begin position="200"/>
        <end position="202"/>
    </location>
    <ligand>
        <name>substrate</name>
    </ligand>
</feature>
<comment type="catalytic activity">
    <reaction evidence="7">
        <text>octanoyl-[ACP] + L-lysyl-[protein] = N(6)-octanoyl-L-lysyl-[protein] + holo-[ACP] + H(+)</text>
        <dbReference type="Rhea" id="RHEA:17665"/>
        <dbReference type="Rhea" id="RHEA-COMP:9636"/>
        <dbReference type="Rhea" id="RHEA-COMP:9685"/>
        <dbReference type="Rhea" id="RHEA-COMP:9752"/>
        <dbReference type="Rhea" id="RHEA-COMP:9928"/>
        <dbReference type="ChEBI" id="CHEBI:15378"/>
        <dbReference type="ChEBI" id="CHEBI:29969"/>
        <dbReference type="ChEBI" id="CHEBI:64479"/>
        <dbReference type="ChEBI" id="CHEBI:78463"/>
        <dbReference type="ChEBI" id="CHEBI:78809"/>
        <dbReference type="EC" id="2.3.1.181"/>
    </reaction>
    <physiologicalReaction direction="left-to-right" evidence="7">
        <dbReference type="Rhea" id="RHEA:17666"/>
    </physiologicalReaction>
</comment>
<evidence type="ECO:0000256" key="8">
    <source>
        <dbReference type="ARBA" id="ARBA00071279"/>
    </source>
</evidence>
<keyword evidence="6 9" id="KW-0012">Acyltransferase</keyword>
<evidence type="ECO:0000256" key="3">
    <source>
        <dbReference type="ARBA" id="ARBA00007907"/>
    </source>
</evidence>
<feature type="site" description="Lowers pKa of active site Cys" evidence="12">
    <location>
        <position position="197"/>
    </location>
</feature>
<evidence type="ECO:0000313" key="15">
    <source>
        <dbReference type="Ensembl" id="ENSSMRP00000008083.1"/>
    </source>
</evidence>
<evidence type="ECO:0000256" key="1">
    <source>
        <dbReference type="ARBA" id="ARBA00004173"/>
    </source>
</evidence>
<dbReference type="GeneTree" id="ENSGT00390000006450"/>
<evidence type="ECO:0000256" key="6">
    <source>
        <dbReference type="ARBA" id="ARBA00023315"/>
    </source>
</evidence>
<dbReference type="CDD" id="cd16444">
    <property type="entry name" value="LipB"/>
    <property type="match status" value="1"/>
</dbReference>
<dbReference type="Gene3D" id="3.30.930.10">
    <property type="entry name" value="Bira Bifunctional Protein, Domain 2"/>
    <property type="match status" value="1"/>
</dbReference>
<dbReference type="OMA" id="QERCVRR"/>
<dbReference type="EC" id="2.3.1.181" evidence="4 9"/>
<evidence type="ECO:0000256" key="9">
    <source>
        <dbReference type="PIRNR" id="PIRNR016262"/>
    </source>
</evidence>
<keyword evidence="16" id="KW-1185">Reference proteome</keyword>
<comment type="similarity">
    <text evidence="3 9">Belongs to the LipB family.</text>
</comment>
<evidence type="ECO:0000256" key="10">
    <source>
        <dbReference type="PIRSR" id="PIRSR016262-1"/>
    </source>
</evidence>
<feature type="active site" description="Acyl-thioester intermediate" evidence="10">
    <location>
        <position position="231"/>
    </location>
</feature>